<dbReference type="EMBL" id="NMTR01000021">
    <property type="protein sequence ID" value="PDX60693.1"/>
    <property type="molecule type" value="Genomic_DNA"/>
</dbReference>
<gene>
    <name evidence="1" type="ORF">CGS49_12000</name>
</gene>
<organism evidence="1 2">
    <name type="scientific">Faecalibacterium langellae</name>
    <dbReference type="NCBI Taxonomy" id="3435293"/>
    <lineage>
        <taxon>Bacteria</taxon>
        <taxon>Bacillati</taxon>
        <taxon>Bacillota</taxon>
        <taxon>Clostridia</taxon>
        <taxon>Eubacteriales</taxon>
        <taxon>Oscillospiraceae</taxon>
        <taxon>Faecalibacterium</taxon>
    </lineage>
</organism>
<sequence>MTTAELKEYLGMVVDVEKELYTQRTLEKTMQNKIEIFRQSQEITFENYCRMHGITERNFTPRKGKPIKPEKPAEAKESYDCIKWASDETEKISATKIIGILVASLLFPPIGLVCLGIWGYRKYQKEREIEKLRRDLGSMHRSAMKDYQKKIDQYNQDMEEYQKEKERCKQYREFCNEQWKQENEKIRHENEWCRNQAEPFRVILQNIREQENKTYTTCIKLYEKGNIYPRYRNYVAVCSFYDYIASGRCYSLDGPDGAYNKYDMEMRMDKISAQLNVVIKNLEAIRENQYMLYIEMKNAEEKIAALQKTVNQISDKMNVVIAGIGAVYAQGERNHSQLNARLQKIQSQTEELLKTSELAAYFEACNQRELHYMNRMNYLAGHYDNPYGNYSPV</sequence>
<keyword evidence="2" id="KW-1185">Reference proteome</keyword>
<protein>
    <submittedName>
        <fullName evidence="1">Uncharacterized protein</fullName>
    </submittedName>
</protein>
<comment type="caution">
    <text evidence="1">The sequence shown here is derived from an EMBL/GenBank/DDBJ whole genome shotgun (WGS) entry which is preliminary data.</text>
</comment>
<evidence type="ECO:0000313" key="1">
    <source>
        <dbReference type="EMBL" id="PDX60693.1"/>
    </source>
</evidence>
<name>A0ACC9CXU0_9FIRM</name>
<evidence type="ECO:0000313" key="2">
    <source>
        <dbReference type="Proteomes" id="UP000220959"/>
    </source>
</evidence>
<accession>A0ACC9CXU0</accession>
<dbReference type="Proteomes" id="UP000220959">
    <property type="component" value="Unassembled WGS sequence"/>
</dbReference>
<reference evidence="1 2" key="1">
    <citation type="journal article" date="2017" name="Front. Microbiol.">
        <title>New Insights into the Diversity of the Genus Faecalibacterium.</title>
        <authorList>
            <person name="Benevides L."/>
            <person name="Burman S."/>
            <person name="Martin R."/>
            <person name="Robert V."/>
            <person name="Thomas M."/>
            <person name="Miquel S."/>
            <person name="Chain F."/>
            <person name="Sokol H."/>
            <person name="Bermudez-Humaran L.G."/>
            <person name="Morrison M."/>
            <person name="Langella P."/>
            <person name="Azevedo V.A."/>
            <person name="Chatel J.M."/>
            <person name="Soares S."/>
        </authorList>
    </citation>
    <scope>NUCLEOTIDE SEQUENCE [LARGE SCALE GENOMIC DNA]</scope>
    <source>
        <strain evidence="2">CNCM I-4541</strain>
    </source>
</reference>
<proteinExistence type="predicted"/>